<gene>
    <name evidence="4" type="ORF">F444_13557</name>
</gene>
<evidence type="ECO:0000256" key="2">
    <source>
        <dbReference type="SAM" id="Phobius"/>
    </source>
</evidence>
<keyword evidence="2" id="KW-0812">Transmembrane</keyword>
<feature type="transmembrane region" description="Helical" evidence="2">
    <location>
        <begin position="168"/>
        <end position="187"/>
    </location>
</feature>
<accession>A0A080ZTG5</accession>
<dbReference type="Proteomes" id="UP000028582">
    <property type="component" value="Unassembled WGS sequence"/>
</dbReference>
<keyword evidence="3" id="KW-0732">Signal</keyword>
<dbReference type="EMBL" id="ANJA01002458">
    <property type="protein sequence ID" value="ETO69926.1"/>
    <property type="molecule type" value="Genomic_DNA"/>
</dbReference>
<protein>
    <recommendedName>
        <fullName evidence="6">RxLR effector protein</fullName>
    </recommendedName>
</protein>
<evidence type="ECO:0000256" key="3">
    <source>
        <dbReference type="SAM" id="SignalP"/>
    </source>
</evidence>
<name>A0A080ZTG5_PHYNI</name>
<evidence type="ECO:0000313" key="4">
    <source>
        <dbReference type="EMBL" id="ETO69926.1"/>
    </source>
</evidence>
<proteinExistence type="predicted"/>
<feature type="signal peptide" evidence="3">
    <location>
        <begin position="1"/>
        <end position="21"/>
    </location>
</feature>
<feature type="region of interest" description="Disordered" evidence="1">
    <location>
        <begin position="31"/>
        <end position="59"/>
    </location>
</feature>
<evidence type="ECO:0000256" key="1">
    <source>
        <dbReference type="SAM" id="MobiDB-lite"/>
    </source>
</evidence>
<feature type="chain" id="PRO_5001753640" description="RxLR effector protein" evidence="3">
    <location>
        <begin position="22"/>
        <end position="204"/>
    </location>
</feature>
<feature type="compositionally biased region" description="Basic and acidic residues" evidence="1">
    <location>
        <begin position="41"/>
        <end position="58"/>
    </location>
</feature>
<reference evidence="4 5" key="1">
    <citation type="submission" date="2013-11" db="EMBL/GenBank/DDBJ databases">
        <title>The Genome Sequence of Phytophthora parasitica P1976.</title>
        <authorList>
            <consortium name="The Broad Institute Genomics Platform"/>
            <person name="Russ C."/>
            <person name="Tyler B."/>
            <person name="Panabieres F."/>
            <person name="Shan W."/>
            <person name="Tripathy S."/>
            <person name="Grunwald N."/>
            <person name="Machado M."/>
            <person name="Johnson C.S."/>
            <person name="Walker B."/>
            <person name="Young S."/>
            <person name="Zeng Q."/>
            <person name="Gargeya S."/>
            <person name="Fitzgerald M."/>
            <person name="Haas B."/>
            <person name="Abouelleil A."/>
            <person name="Allen A.W."/>
            <person name="Alvarado L."/>
            <person name="Arachchi H.M."/>
            <person name="Berlin A.M."/>
            <person name="Chapman S.B."/>
            <person name="Gainer-Dewar J."/>
            <person name="Goldberg J."/>
            <person name="Griggs A."/>
            <person name="Gujja S."/>
            <person name="Hansen M."/>
            <person name="Howarth C."/>
            <person name="Imamovic A."/>
            <person name="Ireland A."/>
            <person name="Larimer J."/>
            <person name="McCowan C."/>
            <person name="Murphy C."/>
            <person name="Pearson M."/>
            <person name="Poon T.W."/>
            <person name="Priest M."/>
            <person name="Roberts A."/>
            <person name="Saif S."/>
            <person name="Shea T."/>
            <person name="Sisk P."/>
            <person name="Sykes S."/>
            <person name="Wortman J."/>
            <person name="Nusbaum C."/>
            <person name="Birren B."/>
        </authorList>
    </citation>
    <scope>NUCLEOTIDE SEQUENCE [LARGE SCALE GENOMIC DNA]</scope>
    <source>
        <strain evidence="4 5">P1976</strain>
    </source>
</reference>
<evidence type="ECO:0008006" key="6">
    <source>
        <dbReference type="Google" id="ProtNLM"/>
    </source>
</evidence>
<keyword evidence="2" id="KW-0472">Membrane</keyword>
<evidence type="ECO:0000313" key="5">
    <source>
        <dbReference type="Proteomes" id="UP000028582"/>
    </source>
</evidence>
<keyword evidence="2" id="KW-1133">Transmembrane helix</keyword>
<dbReference type="PROSITE" id="PS51257">
    <property type="entry name" value="PROKAR_LIPOPROTEIN"/>
    <property type="match status" value="1"/>
</dbReference>
<sequence>MMRLNGFALALMLTVAACTYADGIANQTKTDLNNTLEDDGDQKRTTRDEAAIRTTDRDAMDEDVEERLLSYLPTRMKSFFRKNPGVTTISEHNGAFGKILQTNPSVRKSVEKLQSNGALMKSLERNPVTTKLRATLQNKPVKLTPKNIENIGRAAAKEGSFKFPHLRWNYFLLGIVILAPLSLIFLIKPETHAPYNYSNNTTDS</sequence>
<comment type="caution">
    <text evidence="4">The sequence shown here is derived from an EMBL/GenBank/DDBJ whole genome shotgun (WGS) entry which is preliminary data.</text>
</comment>
<dbReference type="AlphaFoldDB" id="A0A080ZTG5"/>
<organism evidence="4 5">
    <name type="scientific">Phytophthora nicotianae P1976</name>
    <dbReference type="NCBI Taxonomy" id="1317066"/>
    <lineage>
        <taxon>Eukaryota</taxon>
        <taxon>Sar</taxon>
        <taxon>Stramenopiles</taxon>
        <taxon>Oomycota</taxon>
        <taxon>Peronosporomycetes</taxon>
        <taxon>Peronosporales</taxon>
        <taxon>Peronosporaceae</taxon>
        <taxon>Phytophthora</taxon>
    </lineage>
</organism>